<feature type="transmembrane region" description="Helical" evidence="3">
    <location>
        <begin position="432"/>
        <end position="452"/>
    </location>
</feature>
<evidence type="ECO:0000256" key="3">
    <source>
        <dbReference type="SAM" id="Phobius"/>
    </source>
</evidence>
<gene>
    <name evidence="4" type="ORF">BJ875DRAFT_538960</name>
</gene>
<feature type="compositionally biased region" description="Pro residues" evidence="2">
    <location>
        <begin position="1185"/>
        <end position="1195"/>
    </location>
</feature>
<organism evidence="4 5">
    <name type="scientific">Amylocarpus encephaloides</name>
    <dbReference type="NCBI Taxonomy" id="45428"/>
    <lineage>
        <taxon>Eukaryota</taxon>
        <taxon>Fungi</taxon>
        <taxon>Dikarya</taxon>
        <taxon>Ascomycota</taxon>
        <taxon>Pezizomycotina</taxon>
        <taxon>Leotiomycetes</taxon>
        <taxon>Helotiales</taxon>
        <taxon>Helotiales incertae sedis</taxon>
        <taxon>Amylocarpus</taxon>
    </lineage>
</organism>
<evidence type="ECO:0000256" key="1">
    <source>
        <dbReference type="SAM" id="Coils"/>
    </source>
</evidence>
<keyword evidence="5" id="KW-1185">Reference proteome</keyword>
<feature type="compositionally biased region" description="Basic and acidic residues" evidence="2">
    <location>
        <begin position="774"/>
        <end position="786"/>
    </location>
</feature>
<keyword evidence="3" id="KW-0472">Membrane</keyword>
<protein>
    <submittedName>
        <fullName evidence="4">Uncharacterized protein</fullName>
    </submittedName>
</protein>
<keyword evidence="1" id="KW-0175">Coiled coil</keyword>
<evidence type="ECO:0000313" key="5">
    <source>
        <dbReference type="Proteomes" id="UP000824998"/>
    </source>
</evidence>
<sequence>MTRPCQAEVIGYTIKAVFTSILMLYLMDLFYHRQLWGAYIYWRKYVLALRNSSTLAEACGARLRTNYNWQFYQLANASEWWQRMGCEGDRDGGSAKVWLQNMWHLFASPWQQSAEIFTRATWATLHTTWYGLVTAAYSLRAYSHFGTIFWMLLSKTLFETVVRGRNKVKDYFDNLQLITDLDLLLSSLVRKLVSFDAVLRVYYTRWAAGKPMKIVVEDSFSPSVLQQALDKMKSSKWWEKLAIWFCTKDMLRGKFLPTEFWVLVMFGTSFVLLNWLYYILSGLLGGFAFASRTLWHQAVYIMAPAVNFFREMKTLLSYAGQIPAAAISPFLNTISDVPIRGYATLVADQYRRLLGHEGRSLFRYLGHFSSYFMSTFWLMLWMPLVYDEGSLPWVFVFTPCSLAIAWLSFLSVQGSEEKPTTPPQHRKSMRRIARSIILPSLAIWATRSLFYWKILSSKSLGLFSYQNANPIIDLIDNISTIRAFCYYMEFVFLLSSQRGWHWLDRSYQQIWNLRIKPAKWYEDNVSIPNRKQARGFSCGAEDNLPGSVENFDGPEEPSAGEHQAQEVNKDSGVDTDIDAHDNDELSDVIEYSKSEETNSQADGLSDVNDWLDVKSERGMRPKSSPKKNTTTTKTLSPAIAFTILASKLPRASCWELEVQDVDAVLATTYLKYAVSLAGVVLVVTFCSTLINIRALILITWASWKHHRSSWTVVYCNVREVIWPQGSFLLGTGCLHRKGCLCLDSENLVEENKTLRVEVARYEARNSTNENGTSRSHDMRTAPRAEPGHPMAMNNIPEGAINPPLRQSRAINRPRACLTCSQPIQTAQGDMREGDLVGLDSLETHISQIREVAERERDDEIRKIRTDYQQIVAAKDAEIKRHKESTDQDWRRKMNDQNELHELRGWMEDIQEKAAEIARRQGLEIPDPGKLTGIDILRMLSGYQHFYERDQKIQVEAGSAITATFGDRPDPLPEDLASHYIRESVILIRAAESISWDNFQPDDEVVFSELRGQLEKAQRDIDATTIERDAYGNQLKELKYPPARSRFQSSSDFGFVEHRFQLYARLLSLIDEQTRWLRGAVPGVVLPTLKGGDYLGQLLNPIHVKDAEDFTNILTAGEIQRLVSLMSDLDNRITARVRLPFTGPSSVGKRRELHVRAMDVEAECLLQLVAEGRKRYPARALLLEQQPPPPPPPPVVEPAAAISLPPTPPTASTAPDVPTASTIHEDSQ</sequence>
<feature type="region of interest" description="Disordered" evidence="2">
    <location>
        <begin position="1182"/>
        <end position="1227"/>
    </location>
</feature>
<feature type="compositionally biased region" description="Low complexity" evidence="2">
    <location>
        <begin position="1196"/>
        <end position="1221"/>
    </location>
</feature>
<feature type="compositionally biased region" description="Polar residues" evidence="2">
    <location>
        <begin position="764"/>
        <end position="773"/>
    </location>
</feature>
<evidence type="ECO:0000313" key="4">
    <source>
        <dbReference type="EMBL" id="KAG9239126.1"/>
    </source>
</evidence>
<dbReference type="AlphaFoldDB" id="A0A9P7YT23"/>
<keyword evidence="3" id="KW-0812">Transmembrane</keyword>
<accession>A0A9P7YT23</accession>
<feature type="transmembrane region" description="Helical" evidence="3">
    <location>
        <begin position="361"/>
        <end position="381"/>
    </location>
</feature>
<feature type="region of interest" description="Disordered" evidence="2">
    <location>
        <begin position="544"/>
        <end position="579"/>
    </location>
</feature>
<evidence type="ECO:0000256" key="2">
    <source>
        <dbReference type="SAM" id="MobiDB-lite"/>
    </source>
</evidence>
<feature type="compositionally biased region" description="Basic and acidic residues" evidence="2">
    <location>
        <begin position="563"/>
        <end position="579"/>
    </location>
</feature>
<keyword evidence="3" id="KW-1133">Transmembrane helix</keyword>
<dbReference type="EMBL" id="MU251361">
    <property type="protein sequence ID" value="KAG9239126.1"/>
    <property type="molecule type" value="Genomic_DNA"/>
</dbReference>
<comment type="caution">
    <text evidence="4">The sequence shown here is derived from an EMBL/GenBank/DDBJ whole genome shotgun (WGS) entry which is preliminary data.</text>
</comment>
<feature type="transmembrane region" description="Helical" evidence="3">
    <location>
        <begin position="12"/>
        <end position="31"/>
    </location>
</feature>
<feature type="coiled-coil region" evidence="1">
    <location>
        <begin position="1006"/>
        <end position="1033"/>
    </location>
</feature>
<name>A0A9P7YT23_9HELO</name>
<feature type="region of interest" description="Disordered" evidence="2">
    <location>
        <begin position="763"/>
        <end position="787"/>
    </location>
</feature>
<dbReference type="Proteomes" id="UP000824998">
    <property type="component" value="Unassembled WGS sequence"/>
</dbReference>
<proteinExistence type="predicted"/>
<feature type="transmembrane region" description="Helical" evidence="3">
    <location>
        <begin position="393"/>
        <end position="412"/>
    </location>
</feature>
<feature type="transmembrane region" description="Helical" evidence="3">
    <location>
        <begin position="260"/>
        <end position="280"/>
    </location>
</feature>
<reference evidence="4" key="1">
    <citation type="journal article" date="2021" name="IMA Fungus">
        <title>Genomic characterization of three marine fungi, including Emericellopsis atlantica sp. nov. with signatures of a generalist lifestyle and marine biomass degradation.</title>
        <authorList>
            <person name="Hagestad O.C."/>
            <person name="Hou L."/>
            <person name="Andersen J.H."/>
            <person name="Hansen E.H."/>
            <person name="Altermark B."/>
            <person name="Li C."/>
            <person name="Kuhnert E."/>
            <person name="Cox R.J."/>
            <person name="Crous P.W."/>
            <person name="Spatafora J.W."/>
            <person name="Lail K."/>
            <person name="Amirebrahimi M."/>
            <person name="Lipzen A."/>
            <person name="Pangilinan J."/>
            <person name="Andreopoulos W."/>
            <person name="Hayes R.D."/>
            <person name="Ng V."/>
            <person name="Grigoriev I.V."/>
            <person name="Jackson S.A."/>
            <person name="Sutton T.D.S."/>
            <person name="Dobson A.D.W."/>
            <person name="Rama T."/>
        </authorList>
    </citation>
    <scope>NUCLEOTIDE SEQUENCE</scope>
    <source>
        <strain evidence="4">TRa018bII</strain>
    </source>
</reference>